<dbReference type="CDD" id="cd00088">
    <property type="entry name" value="HPT"/>
    <property type="match status" value="1"/>
</dbReference>
<dbReference type="EMBL" id="VRYY01000805">
    <property type="protein sequence ID" value="MBG3878976.1"/>
    <property type="molecule type" value="Genomic_DNA"/>
</dbReference>
<dbReference type="InterPro" id="IPR036641">
    <property type="entry name" value="HPT_dom_sf"/>
</dbReference>
<dbReference type="Gene3D" id="1.20.120.160">
    <property type="entry name" value="HPT domain"/>
    <property type="match status" value="1"/>
</dbReference>
<dbReference type="Pfam" id="PF01627">
    <property type="entry name" value="Hpt"/>
    <property type="match status" value="1"/>
</dbReference>
<dbReference type="SUPFAM" id="SSF47226">
    <property type="entry name" value="Histidine-containing phosphotransfer domain, HPT domain"/>
    <property type="match status" value="1"/>
</dbReference>
<feature type="domain" description="HPt" evidence="3">
    <location>
        <begin position="3"/>
        <end position="107"/>
    </location>
</feature>
<dbReference type="InterPro" id="IPR008207">
    <property type="entry name" value="Sig_transdc_His_kin_Hpt_dom"/>
</dbReference>
<gene>
    <name evidence="4" type="ORF">FVW20_18755</name>
</gene>
<feature type="region of interest" description="Disordered" evidence="2">
    <location>
        <begin position="133"/>
        <end position="152"/>
    </location>
</feature>
<dbReference type="RefSeq" id="WP_196610754.1">
    <property type="nucleotide sequence ID" value="NZ_VRYY01000805.1"/>
</dbReference>
<evidence type="ECO:0000256" key="1">
    <source>
        <dbReference type="PROSITE-ProRule" id="PRU00110"/>
    </source>
</evidence>
<accession>A0ABS0J9D2</accession>
<dbReference type="PANTHER" id="PTHR43395">
    <property type="entry name" value="SENSOR HISTIDINE KINASE CHEA"/>
    <property type="match status" value="1"/>
</dbReference>
<protein>
    <submittedName>
        <fullName evidence="4">Chemotaxis protein CheA</fullName>
    </submittedName>
</protein>
<keyword evidence="1" id="KW-0597">Phosphoprotein</keyword>
<dbReference type="PROSITE" id="PS50894">
    <property type="entry name" value="HPT"/>
    <property type="match status" value="1"/>
</dbReference>
<name>A0ABS0J9D2_9BACT</name>
<evidence type="ECO:0000256" key="2">
    <source>
        <dbReference type="SAM" id="MobiDB-lite"/>
    </source>
</evidence>
<proteinExistence type="predicted"/>
<evidence type="ECO:0000313" key="5">
    <source>
        <dbReference type="Proteomes" id="UP001194469"/>
    </source>
</evidence>
<organism evidence="4 5">
    <name type="scientific">Nitratidesulfovibrio oxamicus</name>
    <dbReference type="NCBI Taxonomy" id="32016"/>
    <lineage>
        <taxon>Bacteria</taxon>
        <taxon>Pseudomonadati</taxon>
        <taxon>Thermodesulfobacteriota</taxon>
        <taxon>Desulfovibrionia</taxon>
        <taxon>Desulfovibrionales</taxon>
        <taxon>Desulfovibrionaceae</taxon>
        <taxon>Nitratidesulfovibrio</taxon>
    </lineage>
</organism>
<dbReference type="Proteomes" id="UP001194469">
    <property type="component" value="Unassembled WGS sequence"/>
</dbReference>
<dbReference type="InterPro" id="IPR051315">
    <property type="entry name" value="Bact_Chemotaxis_CheA"/>
</dbReference>
<feature type="compositionally biased region" description="Pro residues" evidence="2">
    <location>
        <begin position="135"/>
        <end position="152"/>
    </location>
</feature>
<feature type="modified residue" description="Phosphohistidine" evidence="1">
    <location>
        <position position="50"/>
    </location>
</feature>
<feature type="non-terminal residue" evidence="4">
    <location>
        <position position="152"/>
    </location>
</feature>
<evidence type="ECO:0000259" key="3">
    <source>
        <dbReference type="PROSITE" id="PS50894"/>
    </source>
</evidence>
<reference evidence="4 5" key="1">
    <citation type="submission" date="2019-08" db="EMBL/GenBank/DDBJ databases">
        <authorList>
            <person name="Luo N."/>
        </authorList>
    </citation>
    <scope>NUCLEOTIDE SEQUENCE [LARGE SCALE GENOMIC DNA]</scope>
    <source>
        <strain evidence="4 5">NCIMB 9442</strain>
    </source>
</reference>
<dbReference type="PANTHER" id="PTHR43395:SF1">
    <property type="entry name" value="CHEMOTAXIS PROTEIN CHEA"/>
    <property type="match status" value="1"/>
</dbReference>
<sequence length="152" mass="16215">MSQDFMDPEIFADFIVEAKEHLETIEPNLLELEKAPDNLALLNEIFRPMHSLKGASGFLGLNRINGLAHRAENIMDELRKGDMTVTSEIMDVILSATDALRQMVDNLDTTGGEGDVETESIIATIDAIMAGGAPPAAPRPAPAAPAPVPAPA</sequence>
<comment type="caution">
    <text evidence="4">The sequence shown here is derived from an EMBL/GenBank/DDBJ whole genome shotgun (WGS) entry which is preliminary data.</text>
</comment>
<dbReference type="SMART" id="SM00073">
    <property type="entry name" value="HPT"/>
    <property type="match status" value="1"/>
</dbReference>
<evidence type="ECO:0000313" key="4">
    <source>
        <dbReference type="EMBL" id="MBG3878976.1"/>
    </source>
</evidence>
<keyword evidence="5" id="KW-1185">Reference proteome</keyword>